<accession>A0A381PRP1</accession>
<dbReference type="GO" id="GO:0005829">
    <property type="term" value="C:cytosol"/>
    <property type="evidence" value="ECO:0007669"/>
    <property type="project" value="TreeGrafter"/>
</dbReference>
<dbReference type="InterPro" id="IPR044668">
    <property type="entry name" value="PuuD-like"/>
</dbReference>
<reference evidence="1" key="1">
    <citation type="submission" date="2018-05" db="EMBL/GenBank/DDBJ databases">
        <authorList>
            <person name="Lanie J.A."/>
            <person name="Ng W.-L."/>
            <person name="Kazmierczak K.M."/>
            <person name="Andrzejewski T.M."/>
            <person name="Davidsen T.M."/>
            <person name="Wayne K.J."/>
            <person name="Tettelin H."/>
            <person name="Glass J.I."/>
            <person name="Rusch D."/>
            <person name="Podicherti R."/>
            <person name="Tsui H.-C.T."/>
            <person name="Winkler M.E."/>
        </authorList>
    </citation>
    <scope>NUCLEOTIDE SEQUENCE</scope>
</reference>
<sequence length="255" mass="28350">MVKCDMNTRPVIAVPACRREVDPHPFHMVGEKYLTALQDGAKVIPWILPAIADDQIIDEVISRIDGLFLTGSVSNVEPHHYQGEESRPGTLHDSARDAVTLPLIHKILEARKPLFAVCRGLQELNVALGGTLHQHIDEVDGYHNHRENPSDPLEVQYGPSHEVTLSDGGLLKELFGKEKITVNSLHGQGIDTLAENVIVEAIADDGSIEGFRVDQFDSFVLAVQWHPEWRVMEDEYSLSMFTAFGNACRKSAKSR</sequence>
<dbReference type="FunFam" id="3.40.50.880:FF:000030">
    <property type="entry name" value="Gamma-glutamyl-gamma-aminobutyrate hydrolase PuuD"/>
    <property type="match status" value="1"/>
</dbReference>
<dbReference type="EMBL" id="UINC01001053">
    <property type="protein sequence ID" value="SUZ69148.1"/>
    <property type="molecule type" value="Genomic_DNA"/>
</dbReference>
<dbReference type="PROSITE" id="PS51273">
    <property type="entry name" value="GATASE_TYPE_1"/>
    <property type="match status" value="1"/>
</dbReference>
<organism evidence="1">
    <name type="scientific">marine metagenome</name>
    <dbReference type="NCBI Taxonomy" id="408172"/>
    <lineage>
        <taxon>unclassified sequences</taxon>
        <taxon>metagenomes</taxon>
        <taxon>ecological metagenomes</taxon>
    </lineage>
</organism>
<dbReference type="Pfam" id="PF07722">
    <property type="entry name" value="Peptidase_C26"/>
    <property type="match status" value="1"/>
</dbReference>
<dbReference type="GO" id="GO:0033969">
    <property type="term" value="F:gamma-glutamyl-gamma-aminobutyrate hydrolase activity"/>
    <property type="evidence" value="ECO:0007669"/>
    <property type="project" value="TreeGrafter"/>
</dbReference>
<dbReference type="PANTHER" id="PTHR43235:SF1">
    <property type="entry name" value="GLUTAMINE AMIDOTRANSFERASE PB2B2.05-RELATED"/>
    <property type="match status" value="1"/>
</dbReference>
<dbReference type="Gene3D" id="3.40.50.880">
    <property type="match status" value="1"/>
</dbReference>
<dbReference type="GO" id="GO:0006598">
    <property type="term" value="P:polyamine catabolic process"/>
    <property type="evidence" value="ECO:0007669"/>
    <property type="project" value="TreeGrafter"/>
</dbReference>
<dbReference type="CDD" id="cd01745">
    <property type="entry name" value="GATase1_2"/>
    <property type="match status" value="1"/>
</dbReference>
<proteinExistence type="predicted"/>
<protein>
    <submittedName>
        <fullName evidence="1">Uncharacterized protein</fullName>
    </submittedName>
</protein>
<gene>
    <name evidence="1" type="ORF">METZ01_LOCUS22002</name>
</gene>
<name>A0A381PRP1_9ZZZZ</name>
<dbReference type="InterPro" id="IPR029062">
    <property type="entry name" value="Class_I_gatase-like"/>
</dbReference>
<dbReference type="InterPro" id="IPR011697">
    <property type="entry name" value="Peptidase_C26"/>
</dbReference>
<dbReference type="PANTHER" id="PTHR43235">
    <property type="entry name" value="GLUTAMINE AMIDOTRANSFERASE PB2B2.05-RELATED"/>
    <property type="match status" value="1"/>
</dbReference>
<dbReference type="AlphaFoldDB" id="A0A381PRP1"/>
<dbReference type="SUPFAM" id="SSF52317">
    <property type="entry name" value="Class I glutamine amidotransferase-like"/>
    <property type="match status" value="1"/>
</dbReference>
<evidence type="ECO:0000313" key="1">
    <source>
        <dbReference type="EMBL" id="SUZ69148.1"/>
    </source>
</evidence>